<dbReference type="GO" id="GO:0019546">
    <property type="term" value="P:L-arginine deiminase pathway"/>
    <property type="evidence" value="ECO:0007669"/>
    <property type="project" value="TreeGrafter"/>
</dbReference>
<dbReference type="InterPro" id="IPR036393">
    <property type="entry name" value="AceGlu_kinase-like_sf"/>
</dbReference>
<comment type="similarity">
    <text evidence="1 6">Belongs to the carbamate kinase family.</text>
</comment>
<accession>A0A7I7TBI0</accession>
<evidence type="ECO:0000256" key="6">
    <source>
        <dbReference type="PIRNR" id="PIRNR000723"/>
    </source>
</evidence>
<dbReference type="RefSeq" id="WP_246227347.1">
    <property type="nucleotide sequence ID" value="NZ_AP022596.1"/>
</dbReference>
<evidence type="ECO:0000313" key="8">
    <source>
        <dbReference type="EMBL" id="BBY65831.1"/>
    </source>
</evidence>
<dbReference type="CDD" id="cd04235">
    <property type="entry name" value="AAK_CK"/>
    <property type="match status" value="1"/>
</dbReference>
<dbReference type="InterPro" id="IPR001048">
    <property type="entry name" value="Asp/Glu/Uridylate_kinase"/>
</dbReference>
<name>A0A7I7TBI0_9MYCO</name>
<reference evidence="8 9" key="1">
    <citation type="journal article" date="2019" name="Emerg. Microbes Infect.">
        <title>Comprehensive subspecies identification of 175 nontuberculous mycobacteria species based on 7547 genomic profiles.</title>
        <authorList>
            <person name="Matsumoto Y."/>
            <person name="Kinjo T."/>
            <person name="Motooka D."/>
            <person name="Nabeya D."/>
            <person name="Jung N."/>
            <person name="Uechi K."/>
            <person name="Horii T."/>
            <person name="Iida T."/>
            <person name="Fujita J."/>
            <person name="Nakamura S."/>
        </authorList>
    </citation>
    <scope>NUCLEOTIDE SEQUENCE [LARGE SCALE GENOMIC DNA]</scope>
    <source>
        <strain evidence="8 9">JCM 30396</strain>
    </source>
</reference>
<evidence type="ECO:0000256" key="5">
    <source>
        <dbReference type="ARBA" id="ARBA00048467"/>
    </source>
</evidence>
<keyword evidence="3 6" id="KW-0808">Transferase</keyword>
<dbReference type="Proteomes" id="UP000467148">
    <property type="component" value="Chromosome"/>
</dbReference>
<dbReference type="SUPFAM" id="SSF53633">
    <property type="entry name" value="Carbamate kinase-like"/>
    <property type="match status" value="1"/>
</dbReference>
<feature type="domain" description="Aspartate/glutamate/uridylate kinase" evidence="7">
    <location>
        <begin position="4"/>
        <end position="283"/>
    </location>
</feature>
<dbReference type="NCBIfam" id="NF009008">
    <property type="entry name" value="PRK12354.1"/>
    <property type="match status" value="1"/>
</dbReference>
<dbReference type="FunFam" id="3.40.1160.10:FF:000007">
    <property type="entry name" value="Carbamate kinase"/>
    <property type="match status" value="1"/>
</dbReference>
<protein>
    <recommendedName>
        <fullName evidence="2 6">Carbamate kinase</fullName>
    </recommendedName>
</protein>
<dbReference type="KEGG" id="mhev:MHEL_40740"/>
<keyword evidence="4 6" id="KW-0418">Kinase</keyword>
<dbReference type="GO" id="GO:0008804">
    <property type="term" value="F:carbamate kinase activity"/>
    <property type="evidence" value="ECO:0007669"/>
    <property type="project" value="UniProtKB-EC"/>
</dbReference>
<evidence type="ECO:0000256" key="2">
    <source>
        <dbReference type="ARBA" id="ARBA00013070"/>
    </source>
</evidence>
<dbReference type="InterPro" id="IPR003964">
    <property type="entry name" value="Carb_kinase"/>
</dbReference>
<dbReference type="GO" id="GO:0005829">
    <property type="term" value="C:cytosol"/>
    <property type="evidence" value="ECO:0007669"/>
    <property type="project" value="TreeGrafter"/>
</dbReference>
<organism evidence="8 9">
    <name type="scientific">Mycolicibacterium helvum</name>
    <dbReference type="NCBI Taxonomy" id="1534349"/>
    <lineage>
        <taxon>Bacteria</taxon>
        <taxon>Bacillati</taxon>
        <taxon>Actinomycetota</taxon>
        <taxon>Actinomycetes</taxon>
        <taxon>Mycobacteriales</taxon>
        <taxon>Mycobacteriaceae</taxon>
        <taxon>Mycolicibacterium</taxon>
    </lineage>
</organism>
<dbReference type="Gene3D" id="3.40.1160.10">
    <property type="entry name" value="Acetylglutamate kinase-like"/>
    <property type="match status" value="1"/>
</dbReference>
<dbReference type="EMBL" id="AP022596">
    <property type="protein sequence ID" value="BBY65831.1"/>
    <property type="molecule type" value="Genomic_DNA"/>
</dbReference>
<dbReference type="Pfam" id="PF00696">
    <property type="entry name" value="AA_kinase"/>
    <property type="match status" value="1"/>
</dbReference>
<evidence type="ECO:0000259" key="7">
    <source>
        <dbReference type="Pfam" id="PF00696"/>
    </source>
</evidence>
<dbReference type="AlphaFoldDB" id="A0A7I7TBI0"/>
<dbReference type="PANTHER" id="PTHR30409">
    <property type="entry name" value="CARBAMATE KINASE"/>
    <property type="match status" value="1"/>
</dbReference>
<evidence type="ECO:0000313" key="9">
    <source>
        <dbReference type="Proteomes" id="UP000467148"/>
    </source>
</evidence>
<proteinExistence type="inferred from homology"/>
<dbReference type="PANTHER" id="PTHR30409:SF1">
    <property type="entry name" value="CARBAMATE KINASE-RELATED"/>
    <property type="match status" value="1"/>
</dbReference>
<evidence type="ECO:0000256" key="4">
    <source>
        <dbReference type="ARBA" id="ARBA00022777"/>
    </source>
</evidence>
<evidence type="ECO:0000256" key="1">
    <source>
        <dbReference type="ARBA" id="ARBA00011066"/>
    </source>
</evidence>
<dbReference type="PRINTS" id="PR01469">
    <property type="entry name" value="CARBMTKINASE"/>
</dbReference>
<evidence type="ECO:0000256" key="3">
    <source>
        <dbReference type="ARBA" id="ARBA00022679"/>
    </source>
</evidence>
<dbReference type="PIRSF" id="PIRSF000723">
    <property type="entry name" value="Carbamate_kin"/>
    <property type="match status" value="1"/>
</dbReference>
<keyword evidence="9" id="KW-1185">Reference proteome</keyword>
<sequence>MTVRIVIALGGNALLARGESPDAGIQLKHVRVAAEAIAPLAASHDVLICHGNGPQVGLLALESETDPALNCPYPLDDLVAQTQGMIGYWLAQALRNAGVGKPIVAMVTQTLVDSADPAFSAPTKFVGPGYPRERARELADVHGWTIAADGGRWRRVVASPEPHRIIEQHSITALLDSGIVVIAGGGGGAPVAEDTAGALRGVEAVVDKDYVAALLGIAVGAQRLMVLTDVAGVMINYGTPQSAQLTEVDLHELANMQFPAGSMGPKTEACRRFVSATGKPATIGALDDAPALFAGTAGTTIRLRREPSRNRN</sequence>
<gene>
    <name evidence="8" type="ORF">MHEL_40740</name>
</gene>
<comment type="catalytic activity">
    <reaction evidence="5">
        <text>hydrogencarbonate + NH4(+) + ATP = carbamoyl phosphate + ADP + H2O + H(+)</text>
        <dbReference type="Rhea" id="RHEA:10152"/>
        <dbReference type="ChEBI" id="CHEBI:15377"/>
        <dbReference type="ChEBI" id="CHEBI:15378"/>
        <dbReference type="ChEBI" id="CHEBI:17544"/>
        <dbReference type="ChEBI" id="CHEBI:28938"/>
        <dbReference type="ChEBI" id="CHEBI:30616"/>
        <dbReference type="ChEBI" id="CHEBI:58228"/>
        <dbReference type="ChEBI" id="CHEBI:456216"/>
        <dbReference type="EC" id="2.7.2.2"/>
    </reaction>
</comment>